<dbReference type="OrthoDB" id="5976999at2759"/>
<reference evidence="2" key="1">
    <citation type="journal article" date="2017" name="bioRxiv">
        <title>Comparative analysis of the genomes of Stylophora pistillata and Acropora digitifera provides evidence for extensive differences between species of corals.</title>
        <authorList>
            <person name="Voolstra C.R."/>
            <person name="Li Y."/>
            <person name="Liew Y.J."/>
            <person name="Baumgarten S."/>
            <person name="Zoccola D."/>
            <person name="Flot J.-F."/>
            <person name="Tambutte S."/>
            <person name="Allemand D."/>
            <person name="Aranda M."/>
        </authorList>
    </citation>
    <scope>NUCLEOTIDE SEQUENCE [LARGE SCALE GENOMIC DNA]</scope>
</reference>
<dbReference type="Proteomes" id="UP000225706">
    <property type="component" value="Unassembled WGS sequence"/>
</dbReference>
<dbReference type="EMBL" id="LSMT01000073">
    <property type="protein sequence ID" value="PFX29004.1"/>
    <property type="molecule type" value="Genomic_DNA"/>
</dbReference>
<sequence>MGFKEYGVKDVQILAEHFFQGKPEEKKNEKKEELLSEWQKLEYNFLQMREHIPPEISRPTNNMLTKSPTEWLLERMLSMSSTYQHFFPEMLRIAEELESTGVVKVSVKQWLKEKPRRKLAKKTATGNRITSTVSTCDVAVQVEISETEDEEVEFIDDSEVVQTEEEDQLQLEVNAAIAVMKLPDCGDSDSDSAFESYNDYD</sequence>
<organism evidence="1 2">
    <name type="scientific">Stylophora pistillata</name>
    <name type="common">Smooth cauliflower coral</name>
    <dbReference type="NCBI Taxonomy" id="50429"/>
    <lineage>
        <taxon>Eukaryota</taxon>
        <taxon>Metazoa</taxon>
        <taxon>Cnidaria</taxon>
        <taxon>Anthozoa</taxon>
        <taxon>Hexacorallia</taxon>
        <taxon>Scleractinia</taxon>
        <taxon>Astrocoeniina</taxon>
        <taxon>Pocilloporidae</taxon>
        <taxon>Stylophora</taxon>
    </lineage>
</organism>
<keyword evidence="2" id="KW-1185">Reference proteome</keyword>
<accession>A0A2B4SEA0</accession>
<gene>
    <name evidence="1" type="ORF">AWC38_SpisGene6276</name>
</gene>
<protein>
    <submittedName>
        <fullName evidence="1">Uncharacterized protein</fullName>
    </submittedName>
</protein>
<comment type="caution">
    <text evidence="1">The sequence shown here is derived from an EMBL/GenBank/DDBJ whole genome shotgun (WGS) entry which is preliminary data.</text>
</comment>
<name>A0A2B4SEA0_STYPI</name>
<evidence type="ECO:0000313" key="2">
    <source>
        <dbReference type="Proteomes" id="UP000225706"/>
    </source>
</evidence>
<evidence type="ECO:0000313" key="1">
    <source>
        <dbReference type="EMBL" id="PFX29004.1"/>
    </source>
</evidence>
<proteinExistence type="predicted"/>
<dbReference type="AlphaFoldDB" id="A0A2B4SEA0"/>